<dbReference type="EMBL" id="MHIB01000033">
    <property type="protein sequence ID" value="OGY43606.1"/>
    <property type="molecule type" value="Genomic_DNA"/>
</dbReference>
<evidence type="ECO:0000313" key="1">
    <source>
        <dbReference type="EMBL" id="OGY43606.1"/>
    </source>
</evidence>
<dbReference type="AlphaFoldDB" id="A0A1G1XVG9"/>
<sequence>MAQTLFDTLITVHYDNMDQNHFVREQIESRITEYLHQGYTVYNLSTFQHPPAREKVRQISSPSEDAWLDYDLGSQIEQLVPLLKEAHKMKIFPEIEIVGVTWWKCVEQARYLLSQHNVPVQINYDYTDLVCDYVGIKALGITFSMDGKPIPIPSDMVLEKYRKSMGGE</sequence>
<organism evidence="1 2">
    <name type="scientific">Candidatus Buchananbacteria bacterium RIFCSPHIGHO2_01_FULL_39_14</name>
    <dbReference type="NCBI Taxonomy" id="1797532"/>
    <lineage>
        <taxon>Bacteria</taxon>
        <taxon>Candidatus Buchananiibacteriota</taxon>
    </lineage>
</organism>
<reference evidence="1 2" key="1">
    <citation type="journal article" date="2016" name="Nat. Commun.">
        <title>Thousands of microbial genomes shed light on interconnected biogeochemical processes in an aquifer system.</title>
        <authorList>
            <person name="Anantharaman K."/>
            <person name="Brown C.T."/>
            <person name="Hug L.A."/>
            <person name="Sharon I."/>
            <person name="Castelle C.J."/>
            <person name="Probst A.J."/>
            <person name="Thomas B.C."/>
            <person name="Singh A."/>
            <person name="Wilkins M.J."/>
            <person name="Karaoz U."/>
            <person name="Brodie E.L."/>
            <person name="Williams K.H."/>
            <person name="Hubbard S.S."/>
            <person name="Banfield J.F."/>
        </authorList>
    </citation>
    <scope>NUCLEOTIDE SEQUENCE [LARGE SCALE GENOMIC DNA]</scope>
</reference>
<name>A0A1G1XVG9_9BACT</name>
<dbReference type="STRING" id="1797532.A2729_04250"/>
<proteinExistence type="predicted"/>
<protein>
    <submittedName>
        <fullName evidence="1">Uncharacterized protein</fullName>
    </submittedName>
</protein>
<gene>
    <name evidence="1" type="ORF">A2729_04250</name>
</gene>
<accession>A0A1G1XVG9</accession>
<comment type="caution">
    <text evidence="1">The sequence shown here is derived from an EMBL/GenBank/DDBJ whole genome shotgun (WGS) entry which is preliminary data.</text>
</comment>
<evidence type="ECO:0000313" key="2">
    <source>
        <dbReference type="Proteomes" id="UP000178930"/>
    </source>
</evidence>
<dbReference type="Proteomes" id="UP000178930">
    <property type="component" value="Unassembled WGS sequence"/>
</dbReference>